<keyword evidence="1" id="KW-0472">Membrane</keyword>
<keyword evidence="4" id="KW-1185">Reference proteome</keyword>
<keyword evidence="3" id="KW-0378">Hydrolase</keyword>
<dbReference type="InterPro" id="IPR036034">
    <property type="entry name" value="PDZ_sf"/>
</dbReference>
<feature type="transmembrane region" description="Helical" evidence="1">
    <location>
        <begin position="108"/>
        <end position="128"/>
    </location>
</feature>
<evidence type="ECO:0000259" key="2">
    <source>
        <dbReference type="PROSITE" id="PS50106"/>
    </source>
</evidence>
<protein>
    <submittedName>
        <fullName evidence="3">S1C family serine protease</fullName>
    </submittedName>
</protein>
<keyword evidence="3" id="KW-0645">Protease</keyword>
<name>A0ABN1ILC3_9CLOT</name>
<reference evidence="3 4" key="1">
    <citation type="journal article" date="2019" name="Int. J. Syst. Evol. Microbiol.">
        <title>The Global Catalogue of Microorganisms (GCM) 10K type strain sequencing project: providing services to taxonomists for standard genome sequencing and annotation.</title>
        <authorList>
            <consortium name="The Broad Institute Genomics Platform"/>
            <consortium name="The Broad Institute Genome Sequencing Center for Infectious Disease"/>
            <person name="Wu L."/>
            <person name="Ma J."/>
        </authorList>
    </citation>
    <scope>NUCLEOTIDE SEQUENCE [LARGE SCALE GENOMIC DNA]</scope>
    <source>
        <strain evidence="3 4">JCM 1405</strain>
    </source>
</reference>
<sequence length="430" mass="48079">MNIALYTLKTLSYALTNPYSMLFLFVFGGYLYNQNRKTSLMQKMVVGEQINSPFELTISQIVMGIFGGVIGSLAMSYSGVMFFQNSAIEILFLTSIFLMMVNPRLICFSYSGAILGGLSIINSLLIANGAVGIDIFRFDITSLMTMVAILHFVEGLLVMTDGSRGAIPIFAKMQDKIVGGFALKRYWALPVAIFILLNNNTMVVQGKGVPMPLWWPIIRTTIPQEFLKNAMVALLPFYAVLGYNTVTFSKTKEKKALTSGAYMIGYSVALFLLAQLCSINIVFQVIVVIFAPLAHELMIRYQKFKEEKGEPKYVSDQGMKILYVSQDSKAALMKIESGDSLIEINGEPVENEEDILNKLKEATGDILLKIKKESGKIREMLYSKETKGNTLGVVFVPKFIPKDRMVLKFNNEDFSEVLQKIKNKDKDGEE</sequence>
<evidence type="ECO:0000256" key="1">
    <source>
        <dbReference type="SAM" id="Phobius"/>
    </source>
</evidence>
<dbReference type="InterPro" id="IPR001478">
    <property type="entry name" value="PDZ"/>
</dbReference>
<feature type="transmembrane region" description="Helical" evidence="1">
    <location>
        <begin position="186"/>
        <end position="206"/>
    </location>
</feature>
<dbReference type="GO" id="GO:0006508">
    <property type="term" value="P:proteolysis"/>
    <property type="evidence" value="ECO:0007669"/>
    <property type="project" value="UniProtKB-KW"/>
</dbReference>
<dbReference type="PROSITE" id="PS50106">
    <property type="entry name" value="PDZ"/>
    <property type="match status" value="1"/>
</dbReference>
<feature type="transmembrane region" description="Helical" evidence="1">
    <location>
        <begin position="226"/>
        <end position="244"/>
    </location>
</feature>
<dbReference type="Proteomes" id="UP001500339">
    <property type="component" value="Unassembled WGS sequence"/>
</dbReference>
<comment type="caution">
    <text evidence="3">The sequence shown here is derived from an EMBL/GenBank/DDBJ whole genome shotgun (WGS) entry which is preliminary data.</text>
</comment>
<keyword evidence="1" id="KW-1133">Transmembrane helix</keyword>
<proteinExistence type="predicted"/>
<accession>A0ABN1ILC3</accession>
<dbReference type="SUPFAM" id="SSF50156">
    <property type="entry name" value="PDZ domain-like"/>
    <property type="match status" value="1"/>
</dbReference>
<feature type="transmembrane region" description="Helical" evidence="1">
    <location>
        <begin position="81"/>
        <end position="101"/>
    </location>
</feature>
<dbReference type="GO" id="GO:0008233">
    <property type="term" value="F:peptidase activity"/>
    <property type="evidence" value="ECO:0007669"/>
    <property type="project" value="UniProtKB-KW"/>
</dbReference>
<keyword evidence="1" id="KW-0812">Transmembrane</keyword>
<feature type="domain" description="PDZ" evidence="2">
    <location>
        <begin position="318"/>
        <end position="374"/>
    </location>
</feature>
<feature type="transmembrane region" description="Helical" evidence="1">
    <location>
        <begin position="140"/>
        <end position="159"/>
    </location>
</feature>
<dbReference type="EMBL" id="BAAACF010000001">
    <property type="protein sequence ID" value="GAA0716580.1"/>
    <property type="molecule type" value="Genomic_DNA"/>
</dbReference>
<gene>
    <name evidence="3" type="ORF">GCM10008905_01250</name>
</gene>
<dbReference type="Pfam" id="PF00595">
    <property type="entry name" value="PDZ"/>
    <property type="match status" value="1"/>
</dbReference>
<feature type="transmembrane region" description="Helical" evidence="1">
    <location>
        <begin position="54"/>
        <end position="75"/>
    </location>
</feature>
<evidence type="ECO:0000313" key="4">
    <source>
        <dbReference type="Proteomes" id="UP001500339"/>
    </source>
</evidence>
<dbReference type="RefSeq" id="WP_343765364.1">
    <property type="nucleotide sequence ID" value="NZ_BAAACF010000001.1"/>
</dbReference>
<organism evidence="3 4">
    <name type="scientific">Clostridium malenominatum</name>
    <dbReference type="NCBI Taxonomy" id="1539"/>
    <lineage>
        <taxon>Bacteria</taxon>
        <taxon>Bacillati</taxon>
        <taxon>Bacillota</taxon>
        <taxon>Clostridia</taxon>
        <taxon>Eubacteriales</taxon>
        <taxon>Clostridiaceae</taxon>
        <taxon>Clostridium</taxon>
    </lineage>
</organism>
<evidence type="ECO:0000313" key="3">
    <source>
        <dbReference type="EMBL" id="GAA0716580.1"/>
    </source>
</evidence>
<dbReference type="Gene3D" id="2.30.42.10">
    <property type="match status" value="1"/>
</dbReference>
<feature type="transmembrane region" description="Helical" evidence="1">
    <location>
        <begin position="12"/>
        <end position="33"/>
    </location>
</feature>